<evidence type="ECO:0000256" key="1">
    <source>
        <dbReference type="SAM" id="MobiDB-lite"/>
    </source>
</evidence>
<feature type="compositionally biased region" description="Basic residues" evidence="1">
    <location>
        <begin position="109"/>
        <end position="119"/>
    </location>
</feature>
<reference evidence="2" key="1">
    <citation type="submission" date="2021-01" db="EMBL/GenBank/DDBJ databases">
        <authorList>
            <person name="Corre E."/>
            <person name="Pelletier E."/>
            <person name="Niang G."/>
            <person name="Scheremetjew M."/>
            <person name="Finn R."/>
            <person name="Kale V."/>
            <person name="Holt S."/>
            <person name="Cochrane G."/>
            <person name="Meng A."/>
            <person name="Brown T."/>
            <person name="Cohen L."/>
        </authorList>
    </citation>
    <scope>NUCLEOTIDE SEQUENCE</scope>
    <source>
        <strain evidence="2">RCC3387</strain>
    </source>
</reference>
<feature type="region of interest" description="Disordered" evidence="1">
    <location>
        <begin position="106"/>
        <end position="129"/>
    </location>
</feature>
<gene>
    <name evidence="2" type="ORF">BRAN1462_LOCUS32378</name>
</gene>
<protein>
    <submittedName>
        <fullName evidence="2">Uncharacterized protein</fullName>
    </submittedName>
</protein>
<dbReference type="EMBL" id="HBGW01050894">
    <property type="protein sequence ID" value="CAD9584404.1"/>
    <property type="molecule type" value="Transcribed_RNA"/>
</dbReference>
<dbReference type="AlphaFoldDB" id="A0A7S2KR62"/>
<organism evidence="2">
    <name type="scientific">Zooxanthella nutricula</name>
    <dbReference type="NCBI Taxonomy" id="1333877"/>
    <lineage>
        <taxon>Eukaryota</taxon>
        <taxon>Sar</taxon>
        <taxon>Alveolata</taxon>
        <taxon>Dinophyceae</taxon>
        <taxon>Peridiniales</taxon>
        <taxon>Peridiniales incertae sedis</taxon>
        <taxon>Zooxanthella</taxon>
    </lineage>
</organism>
<name>A0A7S2KR62_9DINO</name>
<feature type="compositionally biased region" description="Low complexity" evidence="1">
    <location>
        <begin position="120"/>
        <end position="129"/>
    </location>
</feature>
<proteinExistence type="predicted"/>
<accession>A0A7S2KR62</accession>
<evidence type="ECO:0000313" key="2">
    <source>
        <dbReference type="EMBL" id="CAD9584404.1"/>
    </source>
</evidence>
<sequence length="423" mass="45442">MKLCSPEHPDKETYAAVFDDRCRLNEKSAMEVEALCSGALAERDCSVRDLMGRHPKEEARPPGVRCWSLVPFLAPVALLPLALAAALLRGHAPAFLDGEGGVAGAASARHPHSPAHRAPARTASPAPDAPALRGVSSMWCFVLMMPGGYEPTLILEQFGRRIGVFACDGYAVFSNDTAALAELRFDEAADGGGGRDLFTSPIGGPLQVQLGGKWHTAMNTEVFVRVWASVIRLGRFQQYHWTVKADPDTVFVPSRLRQLLATEPAGAVYLNNCRFGLHGPIEVLSRDAVSAYSRLSEACGDLVTDAMNTSNRGNDERHAFGEDKFLTLCLDAIGVRRVDELRLLLSEQACGHWSGNVACDAGKVAFHPFKSVRSYFDCWGAASASTPAWEEALAAQHPVASGPGADGAAPAALSGEYVRFLRQ</sequence>